<evidence type="ECO:0000313" key="3">
    <source>
        <dbReference type="Proteomes" id="UP000555564"/>
    </source>
</evidence>
<evidence type="ECO:0000313" key="2">
    <source>
        <dbReference type="EMBL" id="MBB6473412.1"/>
    </source>
</evidence>
<dbReference type="SUPFAM" id="SSF55729">
    <property type="entry name" value="Acyl-CoA N-acyltransferases (Nat)"/>
    <property type="match status" value="1"/>
</dbReference>
<dbReference type="GO" id="GO:0030649">
    <property type="term" value="P:aminoglycoside antibiotic catabolic process"/>
    <property type="evidence" value="ECO:0007669"/>
    <property type="project" value="TreeGrafter"/>
</dbReference>
<organism evidence="2 3">
    <name type="scientific">Sphaerisporangium rubeum</name>
    <dbReference type="NCBI Taxonomy" id="321317"/>
    <lineage>
        <taxon>Bacteria</taxon>
        <taxon>Bacillati</taxon>
        <taxon>Actinomycetota</taxon>
        <taxon>Actinomycetes</taxon>
        <taxon>Streptosporangiales</taxon>
        <taxon>Streptosporangiaceae</taxon>
        <taxon>Sphaerisporangium</taxon>
    </lineage>
</organism>
<accession>A0A7X0IGS8</accession>
<dbReference type="Pfam" id="PF13527">
    <property type="entry name" value="Acetyltransf_9"/>
    <property type="match status" value="1"/>
</dbReference>
<name>A0A7X0IGS8_9ACTN</name>
<dbReference type="InterPro" id="IPR000182">
    <property type="entry name" value="GNAT_dom"/>
</dbReference>
<dbReference type="InterPro" id="IPR051554">
    <property type="entry name" value="Acetyltransferase_Eis"/>
</dbReference>
<dbReference type="InterPro" id="IPR041380">
    <property type="entry name" value="Acetyltransf_17"/>
</dbReference>
<dbReference type="EMBL" id="JACHIU010000001">
    <property type="protein sequence ID" value="MBB6473412.1"/>
    <property type="molecule type" value="Genomic_DNA"/>
</dbReference>
<dbReference type="AlphaFoldDB" id="A0A7X0IGS8"/>
<dbReference type="PANTHER" id="PTHR37817:SF1">
    <property type="entry name" value="N-ACETYLTRANSFERASE EIS"/>
    <property type="match status" value="1"/>
</dbReference>
<dbReference type="PANTHER" id="PTHR37817">
    <property type="entry name" value="N-ACETYLTRANSFERASE EIS"/>
    <property type="match status" value="1"/>
</dbReference>
<dbReference type="GO" id="GO:0034069">
    <property type="term" value="F:aminoglycoside N-acetyltransferase activity"/>
    <property type="evidence" value="ECO:0007669"/>
    <property type="project" value="TreeGrafter"/>
</dbReference>
<dbReference type="CDD" id="cd04301">
    <property type="entry name" value="NAT_SF"/>
    <property type="match status" value="1"/>
</dbReference>
<dbReference type="Proteomes" id="UP000555564">
    <property type="component" value="Unassembled WGS sequence"/>
</dbReference>
<dbReference type="InterPro" id="IPR025559">
    <property type="entry name" value="Eis_dom"/>
</dbReference>
<dbReference type="SUPFAM" id="SSF55718">
    <property type="entry name" value="SCP-like"/>
    <property type="match status" value="1"/>
</dbReference>
<dbReference type="Pfam" id="PF17668">
    <property type="entry name" value="Acetyltransf_17"/>
    <property type="match status" value="1"/>
</dbReference>
<gene>
    <name evidence="2" type="ORF">BJ992_002843</name>
</gene>
<keyword evidence="2" id="KW-0808">Transferase</keyword>
<keyword evidence="3" id="KW-1185">Reference proteome</keyword>
<sequence>MEIRDLTEDDLGAVLDCRTRAFGPLSGDDVRSWRTVVTPLFAEGRYLGVFDGTRLTGAGRINDFVQWWHGRPIPMGGIAGITVAPEDRGRGVGRALMRALLDRCAGLGYHVSALYPATTPLYRGLGWEHAGGRYRVKLPAEALRTLLRDRSEPGTPLRRITPDDAPEIGKVLGRVLGAARASGPLAWEERLVRHWLDDDSEYGYLADDGYVVYSWDGGDLDVDNLVAGSEATARALWSLVGSSSSVARTVTATVEPSDPLLWLLRERKDEHVTITRWMFRLVDLPAAVAARGYPDPVTAETVVEVDDPERPANSGAWLLSAAGGAASATRVPAGGHAAPRLTINGMSALFAGVPVATLRRAGLLTGGTPRTDETLAALFAAEPYLLDYF</sequence>
<protein>
    <submittedName>
        <fullName evidence="2">Putative acetyltransferase</fullName>
    </submittedName>
</protein>
<feature type="domain" description="N-acetyltransferase" evidence="1">
    <location>
        <begin position="1"/>
        <end position="150"/>
    </location>
</feature>
<dbReference type="InterPro" id="IPR016181">
    <property type="entry name" value="Acyl_CoA_acyltransferase"/>
</dbReference>
<comment type="caution">
    <text evidence="2">The sequence shown here is derived from an EMBL/GenBank/DDBJ whole genome shotgun (WGS) entry which is preliminary data.</text>
</comment>
<proteinExistence type="predicted"/>
<dbReference type="InterPro" id="IPR036527">
    <property type="entry name" value="SCP2_sterol-bd_dom_sf"/>
</dbReference>
<reference evidence="2 3" key="1">
    <citation type="submission" date="2020-08" db="EMBL/GenBank/DDBJ databases">
        <title>Sequencing the genomes of 1000 actinobacteria strains.</title>
        <authorList>
            <person name="Klenk H.-P."/>
        </authorList>
    </citation>
    <scope>NUCLEOTIDE SEQUENCE [LARGE SCALE GENOMIC DNA]</scope>
    <source>
        <strain evidence="2 3">DSM 44936</strain>
    </source>
</reference>
<dbReference type="Gene3D" id="3.30.1050.10">
    <property type="entry name" value="SCP2 sterol-binding domain"/>
    <property type="match status" value="1"/>
</dbReference>
<dbReference type="RefSeq" id="WP_184981138.1">
    <property type="nucleotide sequence ID" value="NZ_BAAALO010000054.1"/>
</dbReference>
<evidence type="ECO:0000259" key="1">
    <source>
        <dbReference type="PROSITE" id="PS51186"/>
    </source>
</evidence>
<dbReference type="PROSITE" id="PS51186">
    <property type="entry name" value="GNAT"/>
    <property type="match status" value="1"/>
</dbReference>
<dbReference type="Pfam" id="PF13530">
    <property type="entry name" value="SCP2_2"/>
    <property type="match status" value="1"/>
</dbReference>
<dbReference type="Gene3D" id="3.40.630.30">
    <property type="match status" value="2"/>
</dbReference>